<proteinExistence type="predicted"/>
<feature type="region of interest" description="Disordered" evidence="1">
    <location>
        <begin position="244"/>
        <end position="283"/>
    </location>
</feature>
<feature type="compositionally biased region" description="Pro residues" evidence="1">
    <location>
        <begin position="1"/>
        <end position="10"/>
    </location>
</feature>
<evidence type="ECO:0000259" key="2">
    <source>
        <dbReference type="PROSITE" id="PS00028"/>
    </source>
</evidence>
<name>A0A0C2XMN0_SERVB</name>
<dbReference type="EMBL" id="KN824285">
    <property type="protein sequence ID" value="KIM30212.1"/>
    <property type="molecule type" value="Genomic_DNA"/>
</dbReference>
<reference evidence="4" key="2">
    <citation type="submission" date="2015-01" db="EMBL/GenBank/DDBJ databases">
        <title>Evolutionary Origins and Diversification of the Mycorrhizal Mutualists.</title>
        <authorList>
            <consortium name="DOE Joint Genome Institute"/>
            <consortium name="Mycorrhizal Genomics Consortium"/>
            <person name="Kohler A."/>
            <person name="Kuo A."/>
            <person name="Nagy L.G."/>
            <person name="Floudas D."/>
            <person name="Copeland A."/>
            <person name="Barry K.W."/>
            <person name="Cichocki N."/>
            <person name="Veneault-Fourrey C."/>
            <person name="LaButti K."/>
            <person name="Lindquist E.A."/>
            <person name="Lipzen A."/>
            <person name="Lundell T."/>
            <person name="Morin E."/>
            <person name="Murat C."/>
            <person name="Riley R."/>
            <person name="Ohm R."/>
            <person name="Sun H."/>
            <person name="Tunlid A."/>
            <person name="Henrissat B."/>
            <person name="Grigoriev I.V."/>
            <person name="Hibbett D.S."/>
            <person name="Martin F."/>
        </authorList>
    </citation>
    <scope>NUCLEOTIDE SEQUENCE [LARGE SCALE GENOMIC DNA]</scope>
    <source>
        <strain evidence="4">MAFF 305830</strain>
    </source>
</reference>
<keyword evidence="4" id="KW-1185">Reference proteome</keyword>
<dbReference type="STRING" id="933852.A0A0C2XMN0"/>
<feature type="compositionally biased region" description="Polar residues" evidence="1">
    <location>
        <begin position="123"/>
        <end position="135"/>
    </location>
</feature>
<dbReference type="AlphaFoldDB" id="A0A0C2XMN0"/>
<dbReference type="InterPro" id="IPR013087">
    <property type="entry name" value="Znf_C2H2_type"/>
</dbReference>
<feature type="compositionally biased region" description="Polar residues" evidence="1">
    <location>
        <begin position="48"/>
        <end position="57"/>
    </location>
</feature>
<feature type="compositionally biased region" description="Polar residues" evidence="1">
    <location>
        <begin position="11"/>
        <end position="34"/>
    </location>
</feature>
<dbReference type="PROSITE" id="PS00028">
    <property type="entry name" value="ZINC_FINGER_C2H2_1"/>
    <property type="match status" value="1"/>
</dbReference>
<dbReference type="OrthoDB" id="654211at2759"/>
<dbReference type="HOGENOM" id="CLU_572619_0_0_1"/>
<sequence length="477" mass="52629">MQDPNSPPLRPSSTFNPDSNLNKHAPTNSIGNTSRNHKKNDLAAGHFNPTQLTTDATNGKPFDQAQGFSVDTNVSPAHNRIAYDSVKWMDPNQIPPLHYHPDNSVDGYNDPVSRMPVNPGEPCQQNPTVAPSGSRPSLEPVHYRSYSDSLQGLSPVTAPFDVSTPRDTHILSPKTSIEYFPPGMMGHLGEILPNSSHIEEKGRDEEWKGCDEGLQLHDTQRSYGSDRGQPRETRGYHNEEHIYDPAQHDDHPLFSTWVDPPAFPQGPSSALAEENPAGSQDQEGIYKPEDPFERHATNLVLSPVVDTGANSITSYSADPPVVPHPPFTLNLNLLERVLKCLPCHLKGCLGKLRPNERQPVLEIIVGTLSINEEMINGRDDPQLIDLLAIRCEQKLYSLQTTGPRGGVTGANCAFGNCTQAINPHNLGRNLMHHLVYTHLGVKPFLCGFNGCNSAFGLLDDRNRHEKNQHEFVYGSQS</sequence>
<accession>A0A0C2XMN0</accession>
<feature type="domain" description="C2H2-type" evidence="2">
    <location>
        <begin position="446"/>
        <end position="469"/>
    </location>
</feature>
<evidence type="ECO:0000313" key="3">
    <source>
        <dbReference type="EMBL" id="KIM30212.1"/>
    </source>
</evidence>
<evidence type="ECO:0000256" key="1">
    <source>
        <dbReference type="SAM" id="MobiDB-lite"/>
    </source>
</evidence>
<dbReference type="Proteomes" id="UP000054097">
    <property type="component" value="Unassembled WGS sequence"/>
</dbReference>
<protein>
    <recommendedName>
        <fullName evidence="2">C2H2-type domain-containing protein</fullName>
    </recommendedName>
</protein>
<dbReference type="InterPro" id="IPR036236">
    <property type="entry name" value="Znf_C2H2_sf"/>
</dbReference>
<organism evidence="3 4">
    <name type="scientific">Serendipita vermifera MAFF 305830</name>
    <dbReference type="NCBI Taxonomy" id="933852"/>
    <lineage>
        <taxon>Eukaryota</taxon>
        <taxon>Fungi</taxon>
        <taxon>Dikarya</taxon>
        <taxon>Basidiomycota</taxon>
        <taxon>Agaricomycotina</taxon>
        <taxon>Agaricomycetes</taxon>
        <taxon>Sebacinales</taxon>
        <taxon>Serendipitaceae</taxon>
        <taxon>Serendipita</taxon>
    </lineage>
</organism>
<dbReference type="SUPFAM" id="SSF57667">
    <property type="entry name" value="beta-beta-alpha zinc fingers"/>
    <property type="match status" value="1"/>
</dbReference>
<feature type="region of interest" description="Disordered" evidence="1">
    <location>
        <begin position="116"/>
        <end position="141"/>
    </location>
</feature>
<reference evidence="3 4" key="1">
    <citation type="submission" date="2014-04" db="EMBL/GenBank/DDBJ databases">
        <authorList>
            <consortium name="DOE Joint Genome Institute"/>
            <person name="Kuo A."/>
            <person name="Zuccaro A."/>
            <person name="Kohler A."/>
            <person name="Nagy L.G."/>
            <person name="Floudas D."/>
            <person name="Copeland A."/>
            <person name="Barry K.W."/>
            <person name="Cichocki N."/>
            <person name="Veneault-Fourrey C."/>
            <person name="LaButti K."/>
            <person name="Lindquist E.A."/>
            <person name="Lipzen A."/>
            <person name="Lundell T."/>
            <person name="Morin E."/>
            <person name="Murat C."/>
            <person name="Sun H."/>
            <person name="Tunlid A."/>
            <person name="Henrissat B."/>
            <person name="Grigoriev I.V."/>
            <person name="Hibbett D.S."/>
            <person name="Martin F."/>
            <person name="Nordberg H.P."/>
            <person name="Cantor M.N."/>
            <person name="Hua S.X."/>
        </authorList>
    </citation>
    <scope>NUCLEOTIDE SEQUENCE [LARGE SCALE GENOMIC DNA]</scope>
    <source>
        <strain evidence="3 4">MAFF 305830</strain>
    </source>
</reference>
<feature type="region of interest" description="Disordered" evidence="1">
    <location>
        <begin position="1"/>
        <end position="58"/>
    </location>
</feature>
<gene>
    <name evidence="3" type="ORF">M408DRAFT_295230</name>
</gene>
<evidence type="ECO:0000313" key="4">
    <source>
        <dbReference type="Proteomes" id="UP000054097"/>
    </source>
</evidence>